<dbReference type="PANTHER" id="PTHR43649">
    <property type="entry name" value="ARABINOSE-BINDING PROTEIN-RELATED"/>
    <property type="match status" value="1"/>
</dbReference>
<dbReference type="Gene3D" id="3.40.190.10">
    <property type="entry name" value="Periplasmic binding protein-like II"/>
    <property type="match status" value="2"/>
</dbReference>
<dbReference type="PANTHER" id="PTHR43649:SF29">
    <property type="entry name" value="OSMOPROTECTIVE COMPOUNDS-BINDING PROTEIN GGTB"/>
    <property type="match status" value="1"/>
</dbReference>
<dbReference type="InterPro" id="IPR050490">
    <property type="entry name" value="Bact_solute-bd_prot1"/>
</dbReference>
<evidence type="ECO:0000256" key="2">
    <source>
        <dbReference type="ARBA" id="ARBA00022448"/>
    </source>
</evidence>
<name>A0A8G2FXB9_PICTO</name>
<keyword evidence="4" id="KW-1185">Reference proteome</keyword>
<dbReference type="RefSeq" id="WP_084272966.1">
    <property type="nucleotide sequence ID" value="NZ_FWYE01000003.1"/>
</dbReference>
<gene>
    <name evidence="3" type="ORF">SAMN02745355_1173</name>
</gene>
<comment type="caution">
    <text evidence="3">The sequence shown here is derived from an EMBL/GenBank/DDBJ whole genome shotgun (WGS) entry which is preliminary data.</text>
</comment>
<dbReference type="Pfam" id="PF01547">
    <property type="entry name" value="SBP_bac_1"/>
    <property type="match status" value="1"/>
</dbReference>
<evidence type="ECO:0000313" key="3">
    <source>
        <dbReference type="EMBL" id="SMD31249.1"/>
    </source>
</evidence>
<evidence type="ECO:0000313" key="4">
    <source>
        <dbReference type="Proteomes" id="UP000192315"/>
    </source>
</evidence>
<reference evidence="3 4" key="1">
    <citation type="submission" date="2017-04" db="EMBL/GenBank/DDBJ databases">
        <authorList>
            <person name="Varghese N."/>
            <person name="Submissions S."/>
        </authorList>
    </citation>
    <scope>NUCLEOTIDE SEQUENCE [LARGE SCALE GENOMIC DNA]</scope>
    <source>
        <strain evidence="3 4">DSM 9789</strain>
    </source>
</reference>
<accession>A0A8G2FXB9</accession>
<evidence type="ECO:0000256" key="1">
    <source>
        <dbReference type="ARBA" id="ARBA00008520"/>
    </source>
</evidence>
<protein>
    <submittedName>
        <fullName evidence="3">Carbohydrate ABC transporter substrate-binding protein, CUT1 family</fullName>
    </submittedName>
</protein>
<dbReference type="EMBL" id="FWYE01000003">
    <property type="protein sequence ID" value="SMD31249.1"/>
    <property type="molecule type" value="Genomic_DNA"/>
</dbReference>
<dbReference type="SUPFAM" id="SSF53850">
    <property type="entry name" value="Periplasmic binding protein-like II"/>
    <property type="match status" value="2"/>
</dbReference>
<dbReference type="AlphaFoldDB" id="A0A8G2FXB9"/>
<sequence length="463" mass="50586">MAKNKIIAIVAIVIVIIVIGSVIAYEYPRIAPKPAQKYELAVYPGPSGPVNADHILGGCVLAIADTAHLSSAKMAAEEQFMAYMLSPPVQYDCMKATGFIPISSSDISNYHVPDIYSRSNATVTIDYYTSISITDYKAFTQKAISNFEGLYPNIIIKPTDIAATSIVSTVEADVKAASTTPIVMSIDNLDVGILAYGGYLVNLKNVVSEVTPSNVITSIVKLTNDEANIFGGSVPFITQIINTPLVWINYSALKSAGITSMPATYKQMLQDAKILYKKYGRGMVNMQGHGGASTATELYQILVQFGGNPVVFNNTGDIQGMYCLYNLSKYFSPEYKTSYWATYKGLASNKYAVMDYQWPGSVNLTALGMKYNATGSHSIVNISLQALSEGVFIRDPVSWISEWQVIMDSAFVKIIESGTPQNYTTIAHVLSDANAQMYSYLQSHYNNTVAKEYENGYFKPIVV</sequence>
<comment type="similarity">
    <text evidence="1">Belongs to the bacterial solute-binding protein 1 family.</text>
</comment>
<organism evidence="3 4">
    <name type="scientific">Picrophilus torridus (strain ATCC 700027 / DSM 9790 / JCM 10055 / NBRC 100828 / KAW 2/3)</name>
    <dbReference type="NCBI Taxonomy" id="1122961"/>
    <lineage>
        <taxon>Archaea</taxon>
        <taxon>Methanobacteriati</taxon>
        <taxon>Thermoplasmatota</taxon>
        <taxon>Thermoplasmata</taxon>
        <taxon>Thermoplasmatales</taxon>
        <taxon>Picrophilaceae</taxon>
        <taxon>Picrophilus</taxon>
    </lineage>
</organism>
<dbReference type="Proteomes" id="UP000192315">
    <property type="component" value="Unassembled WGS sequence"/>
</dbReference>
<proteinExistence type="inferred from homology"/>
<keyword evidence="2" id="KW-0813">Transport</keyword>
<dbReference type="InterPro" id="IPR006059">
    <property type="entry name" value="SBP"/>
</dbReference>